<keyword evidence="3" id="KW-1185">Reference proteome</keyword>
<dbReference type="AlphaFoldDB" id="A0A160MYD5"/>
<dbReference type="STRING" id="445710.ATSB10_01680"/>
<name>A0A160MYD5_9GAMM</name>
<dbReference type="KEGG" id="dtx:ATSB10_01680"/>
<dbReference type="EMBL" id="CP014841">
    <property type="protein sequence ID" value="AND67622.1"/>
    <property type="molecule type" value="Genomic_DNA"/>
</dbReference>
<dbReference type="Proteomes" id="UP000077255">
    <property type="component" value="Chromosome"/>
</dbReference>
<reference evidence="2 3" key="1">
    <citation type="submission" date="2016-02" db="EMBL/GenBank/DDBJ databases">
        <title>Complete genome sequencing and analysis of ATSB10, Dyella thiooxydans isolated from rhizosphere soil of sunflower (Helianthus annuus L.).</title>
        <authorList>
            <person name="Lee Y."/>
            <person name="Hwangbo K."/>
            <person name="Chung H."/>
            <person name="Yoo J."/>
            <person name="Kim K.Y."/>
            <person name="Sa T.M."/>
            <person name="Um Y."/>
            <person name="Madhaiyan M."/>
        </authorList>
    </citation>
    <scope>NUCLEOTIDE SEQUENCE [LARGE SCALE GENOMIC DNA]</scope>
    <source>
        <strain evidence="2 3">ATSB10</strain>
    </source>
</reference>
<proteinExistence type="predicted"/>
<feature type="transmembrane region" description="Helical" evidence="1">
    <location>
        <begin position="33"/>
        <end position="50"/>
    </location>
</feature>
<evidence type="ECO:0000313" key="3">
    <source>
        <dbReference type="Proteomes" id="UP000077255"/>
    </source>
</evidence>
<organism evidence="2 3">
    <name type="scientific">Dyella thiooxydans</name>
    <dbReference type="NCBI Taxonomy" id="445710"/>
    <lineage>
        <taxon>Bacteria</taxon>
        <taxon>Pseudomonadati</taxon>
        <taxon>Pseudomonadota</taxon>
        <taxon>Gammaproteobacteria</taxon>
        <taxon>Lysobacterales</taxon>
        <taxon>Rhodanobacteraceae</taxon>
        <taxon>Dyella</taxon>
    </lineage>
</organism>
<keyword evidence="1" id="KW-0472">Membrane</keyword>
<keyword evidence="1" id="KW-1133">Transmembrane helix</keyword>
<sequence>MMRLAEQLRLLWGPVAMASLAAALLSVPHAGFMAYMVVLGLLIWLPAAALRFIRRPEARAHVAAEFGVWVAALLVVAAVQGWRHAVARSHADAIVAEIEQFHAVHHRYPDDLTEIGLSHDGLVASLDFAGYEEEGQVPHFFYGVTYMPFAVWSFDFRTRTWELRD</sequence>
<evidence type="ECO:0000256" key="1">
    <source>
        <dbReference type="SAM" id="Phobius"/>
    </source>
</evidence>
<keyword evidence="1" id="KW-0812">Transmembrane</keyword>
<gene>
    <name evidence="2" type="ORF">ATSB10_01680</name>
</gene>
<evidence type="ECO:0000313" key="2">
    <source>
        <dbReference type="EMBL" id="AND67622.1"/>
    </source>
</evidence>
<dbReference type="PATRIC" id="fig|445710.3.peg.166"/>
<protein>
    <submittedName>
        <fullName evidence="2">Uncharacterized protein</fullName>
    </submittedName>
</protein>
<accession>A0A160MYD5</accession>
<feature type="transmembrane region" description="Helical" evidence="1">
    <location>
        <begin position="62"/>
        <end position="82"/>
    </location>
</feature>